<protein>
    <recommendedName>
        <fullName evidence="8">Major facilitator superfamily (MFS) profile domain-containing protein</fullName>
    </recommendedName>
</protein>
<gene>
    <name evidence="6" type="ORF">G7Z17_g6723</name>
</gene>
<accession>A0A9P5H9N4</accession>
<comment type="subcellular location">
    <subcellularLocation>
        <location evidence="1">Membrane</location>
        <topology evidence="1">Multi-pass membrane protein</topology>
    </subcellularLocation>
</comment>
<feature type="transmembrane region" description="Helical" evidence="5">
    <location>
        <begin position="84"/>
        <end position="104"/>
    </location>
</feature>
<dbReference type="EMBL" id="JAANBB010000135">
    <property type="protein sequence ID" value="KAF7548941.1"/>
    <property type="molecule type" value="Genomic_DNA"/>
</dbReference>
<dbReference type="Gene3D" id="1.20.1250.20">
    <property type="entry name" value="MFS general substrate transporter like domains"/>
    <property type="match status" value="1"/>
</dbReference>
<keyword evidence="4 5" id="KW-0472">Membrane</keyword>
<reference evidence="6" key="1">
    <citation type="submission" date="2020-03" db="EMBL/GenBank/DDBJ databases">
        <title>Draft Genome Sequence of Cylindrodendrum hubeiense.</title>
        <authorList>
            <person name="Buettner E."/>
            <person name="Kellner H."/>
        </authorList>
    </citation>
    <scope>NUCLEOTIDE SEQUENCE</scope>
    <source>
        <strain evidence="6">IHI 201604</strain>
    </source>
</reference>
<dbReference type="OrthoDB" id="440755at2759"/>
<name>A0A9P5H9N4_9HYPO</name>
<proteinExistence type="predicted"/>
<evidence type="ECO:0000313" key="7">
    <source>
        <dbReference type="Proteomes" id="UP000722485"/>
    </source>
</evidence>
<evidence type="ECO:0000256" key="3">
    <source>
        <dbReference type="ARBA" id="ARBA00022989"/>
    </source>
</evidence>
<evidence type="ECO:0008006" key="8">
    <source>
        <dbReference type="Google" id="ProtNLM"/>
    </source>
</evidence>
<keyword evidence="7" id="KW-1185">Reference proteome</keyword>
<evidence type="ECO:0000256" key="4">
    <source>
        <dbReference type="ARBA" id="ARBA00023136"/>
    </source>
</evidence>
<evidence type="ECO:0000256" key="5">
    <source>
        <dbReference type="SAM" id="Phobius"/>
    </source>
</evidence>
<dbReference type="SUPFAM" id="SSF103473">
    <property type="entry name" value="MFS general substrate transporter"/>
    <property type="match status" value="1"/>
</dbReference>
<dbReference type="InterPro" id="IPR036259">
    <property type="entry name" value="MFS_trans_sf"/>
</dbReference>
<feature type="transmembrane region" description="Helical" evidence="5">
    <location>
        <begin position="44"/>
        <end position="64"/>
    </location>
</feature>
<dbReference type="AlphaFoldDB" id="A0A9P5H9N4"/>
<comment type="caution">
    <text evidence="6">The sequence shown here is derived from an EMBL/GenBank/DDBJ whole genome shotgun (WGS) entry which is preliminary data.</text>
</comment>
<dbReference type="GO" id="GO:0016020">
    <property type="term" value="C:membrane"/>
    <property type="evidence" value="ECO:0007669"/>
    <property type="project" value="UniProtKB-SubCell"/>
</dbReference>
<sequence>MPVKQTYWAQTFPAMVLGGLCPDFVFVAAQIIASNSVSRQQQGVASSLIGTLNLYGNSLGLGFAGTIETELIKDGHEEVVGFRAALYFGAAIAVAGLILDFAFVRVPKDEREGWDETSENVTDSPEAFATAVDTRGV</sequence>
<evidence type="ECO:0000256" key="2">
    <source>
        <dbReference type="ARBA" id="ARBA00022692"/>
    </source>
</evidence>
<evidence type="ECO:0000256" key="1">
    <source>
        <dbReference type="ARBA" id="ARBA00004141"/>
    </source>
</evidence>
<evidence type="ECO:0000313" key="6">
    <source>
        <dbReference type="EMBL" id="KAF7548941.1"/>
    </source>
</evidence>
<dbReference type="PANTHER" id="PTHR42718">
    <property type="entry name" value="MAJOR FACILITATOR SUPERFAMILY MULTIDRUG TRANSPORTER MFSC"/>
    <property type="match status" value="1"/>
</dbReference>
<organism evidence="6 7">
    <name type="scientific">Cylindrodendrum hubeiense</name>
    <dbReference type="NCBI Taxonomy" id="595255"/>
    <lineage>
        <taxon>Eukaryota</taxon>
        <taxon>Fungi</taxon>
        <taxon>Dikarya</taxon>
        <taxon>Ascomycota</taxon>
        <taxon>Pezizomycotina</taxon>
        <taxon>Sordariomycetes</taxon>
        <taxon>Hypocreomycetidae</taxon>
        <taxon>Hypocreales</taxon>
        <taxon>Nectriaceae</taxon>
        <taxon>Cylindrodendrum</taxon>
    </lineage>
</organism>
<keyword evidence="3 5" id="KW-1133">Transmembrane helix</keyword>
<dbReference type="PANTHER" id="PTHR42718:SF41">
    <property type="entry name" value="MFS TRANSPORTER OF UNKOWN SPECIFICITY (AFU_ORTHOLOGUE AFUA_5G09940)-RELATED"/>
    <property type="match status" value="1"/>
</dbReference>
<feature type="transmembrane region" description="Helical" evidence="5">
    <location>
        <begin position="12"/>
        <end position="32"/>
    </location>
</feature>
<keyword evidence="2 5" id="KW-0812">Transmembrane</keyword>
<dbReference type="Proteomes" id="UP000722485">
    <property type="component" value="Unassembled WGS sequence"/>
</dbReference>